<keyword evidence="3" id="KW-0731">Sigma factor</keyword>
<dbReference type="AlphaFoldDB" id="A0A2W4L604"/>
<gene>
    <name evidence="7" type="ORF">DIU77_17160</name>
</gene>
<evidence type="ECO:0000313" key="7">
    <source>
        <dbReference type="EMBL" id="PZM91076.1"/>
    </source>
</evidence>
<evidence type="ECO:0000256" key="5">
    <source>
        <dbReference type="SAM" id="MobiDB-lite"/>
    </source>
</evidence>
<name>A0A2W4L604_9PSEU</name>
<evidence type="ECO:0000256" key="2">
    <source>
        <dbReference type="ARBA" id="ARBA00023015"/>
    </source>
</evidence>
<dbReference type="GO" id="GO:0003677">
    <property type="term" value="F:DNA binding"/>
    <property type="evidence" value="ECO:0007669"/>
    <property type="project" value="InterPro"/>
</dbReference>
<comment type="caution">
    <text evidence="7">The sequence shown here is derived from an EMBL/GenBank/DDBJ whole genome shotgun (WGS) entry which is preliminary data.</text>
</comment>
<keyword evidence="2" id="KW-0805">Transcription regulation</keyword>
<dbReference type="Gene3D" id="1.10.10.10">
    <property type="entry name" value="Winged helix-like DNA-binding domain superfamily/Winged helix DNA-binding domain"/>
    <property type="match status" value="1"/>
</dbReference>
<organism evidence="7">
    <name type="scientific">Thermocrispum agreste</name>
    <dbReference type="NCBI Taxonomy" id="37925"/>
    <lineage>
        <taxon>Bacteria</taxon>
        <taxon>Bacillati</taxon>
        <taxon>Actinomycetota</taxon>
        <taxon>Actinomycetes</taxon>
        <taxon>Pseudonocardiales</taxon>
        <taxon>Pseudonocardiaceae</taxon>
        <taxon>Thermocrispum</taxon>
    </lineage>
</organism>
<dbReference type="InterPro" id="IPR013249">
    <property type="entry name" value="RNA_pol_sigma70_r4_t2"/>
</dbReference>
<keyword evidence="4" id="KW-0804">Transcription</keyword>
<evidence type="ECO:0000256" key="4">
    <source>
        <dbReference type="ARBA" id="ARBA00023163"/>
    </source>
</evidence>
<reference evidence="7" key="1">
    <citation type="submission" date="2018-05" db="EMBL/GenBank/DDBJ databases">
        <authorList>
            <person name="Lanie J.A."/>
            <person name="Ng W.-L."/>
            <person name="Kazmierczak K.M."/>
            <person name="Andrzejewski T.M."/>
            <person name="Davidsen T.M."/>
            <person name="Wayne K.J."/>
            <person name="Tettelin H."/>
            <person name="Glass J.I."/>
            <person name="Rusch D."/>
            <person name="Podicherti R."/>
            <person name="Tsui H.-C.T."/>
            <person name="Winkler M.E."/>
        </authorList>
    </citation>
    <scope>NUCLEOTIDE SEQUENCE</scope>
    <source>
        <strain evidence="7">ZC4RG45</strain>
    </source>
</reference>
<dbReference type="InterPro" id="IPR016032">
    <property type="entry name" value="Sig_transdc_resp-reg_C-effctor"/>
</dbReference>
<proteinExistence type="inferred from homology"/>
<feature type="domain" description="RNA polymerase sigma factor 70 region 4 type 2" evidence="6">
    <location>
        <begin position="73"/>
        <end position="110"/>
    </location>
</feature>
<protein>
    <recommendedName>
        <fullName evidence="6">RNA polymerase sigma factor 70 region 4 type 2 domain-containing protein</fullName>
    </recommendedName>
</protein>
<dbReference type="GO" id="GO:0016987">
    <property type="term" value="F:sigma factor activity"/>
    <property type="evidence" value="ECO:0007669"/>
    <property type="project" value="UniProtKB-KW"/>
</dbReference>
<evidence type="ECO:0000256" key="1">
    <source>
        <dbReference type="ARBA" id="ARBA00010641"/>
    </source>
</evidence>
<dbReference type="GO" id="GO:0006352">
    <property type="term" value="P:DNA-templated transcription initiation"/>
    <property type="evidence" value="ECO:0007669"/>
    <property type="project" value="InterPro"/>
</dbReference>
<feature type="region of interest" description="Disordered" evidence="5">
    <location>
        <begin position="119"/>
        <end position="138"/>
    </location>
</feature>
<dbReference type="Pfam" id="PF08281">
    <property type="entry name" value="Sigma70_r4_2"/>
    <property type="match status" value="1"/>
</dbReference>
<dbReference type="SUPFAM" id="SSF46894">
    <property type="entry name" value="C-terminal effector domain of the bipartite response regulators"/>
    <property type="match status" value="1"/>
</dbReference>
<dbReference type="InterPro" id="IPR036388">
    <property type="entry name" value="WH-like_DNA-bd_sf"/>
</dbReference>
<evidence type="ECO:0000259" key="6">
    <source>
        <dbReference type="Pfam" id="PF08281"/>
    </source>
</evidence>
<sequence>MSHVYRAIWPITDTDRPISALIAEASAALDVMARHDGARIVGEPTWTVAGERLVCEAPAEPLEEDPVVDRERRDAEIVRLAGLGWSSRQIAAVLGVAPSTVQRALRSARSARSAWGYVGEPVDGQPSPEQTAAAHDVGTRAIQAHYANKHATTKGRQ</sequence>
<evidence type="ECO:0000256" key="3">
    <source>
        <dbReference type="ARBA" id="ARBA00023082"/>
    </source>
</evidence>
<accession>A0A2W4L604</accession>
<comment type="similarity">
    <text evidence="1">Belongs to the sigma-70 factor family. ECF subfamily.</text>
</comment>
<dbReference type="EMBL" id="QGUI01000795">
    <property type="protein sequence ID" value="PZM91076.1"/>
    <property type="molecule type" value="Genomic_DNA"/>
</dbReference>